<evidence type="ECO:0000313" key="4">
    <source>
        <dbReference type="Proteomes" id="UP000295680"/>
    </source>
</evidence>
<dbReference type="RefSeq" id="WP_132125022.1">
    <property type="nucleotide sequence ID" value="NZ_SLWS01000014.1"/>
</dbReference>
<feature type="region of interest" description="Disordered" evidence="1">
    <location>
        <begin position="311"/>
        <end position="356"/>
    </location>
</feature>
<comment type="caution">
    <text evidence="3">The sequence shown here is derived from an EMBL/GenBank/DDBJ whole genome shotgun (WGS) entry which is preliminary data.</text>
</comment>
<feature type="compositionally biased region" description="Low complexity" evidence="1">
    <location>
        <begin position="319"/>
        <end position="346"/>
    </location>
</feature>
<dbReference type="SUPFAM" id="SSF52129">
    <property type="entry name" value="Caspase-like"/>
    <property type="match status" value="1"/>
</dbReference>
<dbReference type="NCBIfam" id="NF047832">
    <property type="entry name" value="caspase_w_EACC1"/>
    <property type="match status" value="1"/>
</dbReference>
<evidence type="ECO:0000313" key="3">
    <source>
        <dbReference type="EMBL" id="TCO49782.1"/>
    </source>
</evidence>
<sequence length="463" mass="49427">MEARSETSEVTLVRLPDPERSCAVLIGVSSYRSTDLPNLPAVDNNLDALHTVLTDSTRSGFTANRCGIVDGTGSVRDVYRTLCEYAKRADDTFLVYFAGHGLTGSVRNELYLCLSDTDVDELPVSALSMDLLRDVFLNCQATNRVLVLDCCFSGRATQGVMTGDTEAVLGQIEVAGTYTLTSTPPNTPALARPGATYTAFTGELVALLRNGIPDGPELLSLATIYRRLRATMAARGLPLPSQRGTGTADHLALVRNPAHGLDVPDSVGFDVSPAPDITLPATTTRTRDRIVSVAVAGIAAASVIIIATNQDRGSRASGTTTPSQTPTTTSTSDSSTTSTRPYPTDTRLNPTDNKTLTKVDPAALDCADKWARAFVNHTAGITKKQWLDGLSPYTTEEYQAITLTRIDLSAIIMTRVTGKPTATPDSYINSVTVDVPTDGGKKLRLTLIKTSDGWRVNEHGEVS</sequence>
<protein>
    <submittedName>
        <fullName evidence="3">Caspase domain-containing protein</fullName>
    </submittedName>
</protein>
<accession>A0A4R2IXU4</accession>
<dbReference type="Proteomes" id="UP000295680">
    <property type="component" value="Unassembled WGS sequence"/>
</dbReference>
<dbReference type="Gene3D" id="3.40.50.1460">
    <property type="match status" value="1"/>
</dbReference>
<evidence type="ECO:0000259" key="2">
    <source>
        <dbReference type="Pfam" id="PF00656"/>
    </source>
</evidence>
<feature type="domain" description="Peptidase C14 caspase" evidence="2">
    <location>
        <begin position="21"/>
        <end position="233"/>
    </location>
</feature>
<dbReference type="OrthoDB" id="3542505at2"/>
<gene>
    <name evidence="3" type="ORF">EV192_114152</name>
</gene>
<dbReference type="EMBL" id="SLWS01000014">
    <property type="protein sequence ID" value="TCO49782.1"/>
    <property type="molecule type" value="Genomic_DNA"/>
</dbReference>
<dbReference type="AlphaFoldDB" id="A0A4R2IXU4"/>
<dbReference type="InterPro" id="IPR029030">
    <property type="entry name" value="Caspase-like_dom_sf"/>
</dbReference>
<evidence type="ECO:0000256" key="1">
    <source>
        <dbReference type="SAM" id="MobiDB-lite"/>
    </source>
</evidence>
<reference evidence="3 4" key="1">
    <citation type="submission" date="2019-03" db="EMBL/GenBank/DDBJ databases">
        <title>Genomic Encyclopedia of Type Strains, Phase IV (KMG-IV): sequencing the most valuable type-strain genomes for metagenomic binning, comparative biology and taxonomic classification.</title>
        <authorList>
            <person name="Goeker M."/>
        </authorList>
    </citation>
    <scope>NUCLEOTIDE SEQUENCE [LARGE SCALE GENOMIC DNA]</scope>
    <source>
        <strain evidence="3 4">DSM 45934</strain>
    </source>
</reference>
<keyword evidence="4" id="KW-1185">Reference proteome</keyword>
<proteinExistence type="predicted"/>
<dbReference type="GO" id="GO:0006508">
    <property type="term" value="P:proteolysis"/>
    <property type="evidence" value="ECO:0007669"/>
    <property type="project" value="InterPro"/>
</dbReference>
<dbReference type="InterPro" id="IPR011600">
    <property type="entry name" value="Pept_C14_caspase"/>
</dbReference>
<feature type="compositionally biased region" description="Polar residues" evidence="1">
    <location>
        <begin position="347"/>
        <end position="356"/>
    </location>
</feature>
<dbReference type="GO" id="GO:0004197">
    <property type="term" value="F:cysteine-type endopeptidase activity"/>
    <property type="evidence" value="ECO:0007669"/>
    <property type="project" value="InterPro"/>
</dbReference>
<name>A0A4R2IXU4_9PSEU</name>
<dbReference type="Pfam" id="PF00656">
    <property type="entry name" value="Peptidase_C14"/>
    <property type="match status" value="1"/>
</dbReference>
<organism evidence="3 4">
    <name type="scientific">Actinocrispum wychmicini</name>
    <dbReference type="NCBI Taxonomy" id="1213861"/>
    <lineage>
        <taxon>Bacteria</taxon>
        <taxon>Bacillati</taxon>
        <taxon>Actinomycetota</taxon>
        <taxon>Actinomycetes</taxon>
        <taxon>Pseudonocardiales</taxon>
        <taxon>Pseudonocardiaceae</taxon>
        <taxon>Actinocrispum</taxon>
    </lineage>
</organism>